<organism evidence="2 3">
    <name type="scientific">Nepenthes gracilis</name>
    <name type="common">Slender pitcher plant</name>
    <dbReference type="NCBI Taxonomy" id="150966"/>
    <lineage>
        <taxon>Eukaryota</taxon>
        <taxon>Viridiplantae</taxon>
        <taxon>Streptophyta</taxon>
        <taxon>Embryophyta</taxon>
        <taxon>Tracheophyta</taxon>
        <taxon>Spermatophyta</taxon>
        <taxon>Magnoliopsida</taxon>
        <taxon>eudicotyledons</taxon>
        <taxon>Gunneridae</taxon>
        <taxon>Pentapetalae</taxon>
        <taxon>Caryophyllales</taxon>
        <taxon>Nepenthaceae</taxon>
        <taxon>Nepenthes</taxon>
    </lineage>
</organism>
<accession>A0AAD3SNG7</accession>
<evidence type="ECO:0000313" key="3">
    <source>
        <dbReference type="Proteomes" id="UP001279734"/>
    </source>
</evidence>
<comment type="caution">
    <text evidence="2">The sequence shown here is derived from an EMBL/GenBank/DDBJ whole genome shotgun (WGS) entry which is preliminary data.</text>
</comment>
<dbReference type="AlphaFoldDB" id="A0AAD3SNG7"/>
<gene>
    <name evidence="2" type="ORF">Nepgr_016399</name>
</gene>
<name>A0AAD3SNG7_NEPGR</name>
<dbReference type="EMBL" id="BSYO01000014">
    <property type="protein sequence ID" value="GMH14558.1"/>
    <property type="molecule type" value="Genomic_DNA"/>
</dbReference>
<evidence type="ECO:0000313" key="2">
    <source>
        <dbReference type="EMBL" id="GMH14558.1"/>
    </source>
</evidence>
<feature type="compositionally biased region" description="Basic residues" evidence="1">
    <location>
        <begin position="156"/>
        <end position="168"/>
    </location>
</feature>
<reference evidence="2" key="1">
    <citation type="submission" date="2023-05" db="EMBL/GenBank/DDBJ databases">
        <title>Nepenthes gracilis genome sequencing.</title>
        <authorList>
            <person name="Fukushima K."/>
        </authorList>
    </citation>
    <scope>NUCLEOTIDE SEQUENCE</scope>
    <source>
        <strain evidence="2">SING2019-196</strain>
    </source>
</reference>
<sequence>MKDVGAVPDSNSFAALQSLEADLLHSLPERSGKMDVNLLAELDPDSNLGDESADLECLPLPDKEAEPLGEFPMDIETAGLAGGSRIRGLSSCEPPLPKDAHLVEVPLGPSSTSSSAAPRSSRMMARRVLVDSPSHPVNLPHAQDEKEIEPPSMKQSSKKAKGPKKKKNSPLTHD</sequence>
<feature type="region of interest" description="Disordered" evidence="1">
    <location>
        <begin position="82"/>
        <end position="174"/>
    </location>
</feature>
<feature type="compositionally biased region" description="Low complexity" evidence="1">
    <location>
        <begin position="109"/>
        <end position="127"/>
    </location>
</feature>
<dbReference type="Proteomes" id="UP001279734">
    <property type="component" value="Unassembled WGS sequence"/>
</dbReference>
<keyword evidence="3" id="KW-1185">Reference proteome</keyword>
<proteinExistence type="predicted"/>
<evidence type="ECO:0000256" key="1">
    <source>
        <dbReference type="SAM" id="MobiDB-lite"/>
    </source>
</evidence>
<protein>
    <submittedName>
        <fullName evidence="2">Uncharacterized protein</fullName>
    </submittedName>
</protein>